<dbReference type="CDD" id="cd00086">
    <property type="entry name" value="homeodomain"/>
    <property type="match status" value="1"/>
</dbReference>
<dbReference type="PROSITE" id="PS00027">
    <property type="entry name" value="HOMEOBOX_1"/>
    <property type="match status" value="1"/>
</dbReference>
<feature type="region of interest" description="Disordered" evidence="13">
    <location>
        <begin position="20"/>
        <end position="42"/>
    </location>
</feature>
<dbReference type="PANTHER" id="PTHR46799">
    <property type="entry name" value="HOMEOBOX PROTEIN UNC-4 HOMOLOG"/>
    <property type="match status" value="1"/>
</dbReference>
<evidence type="ECO:0000256" key="1">
    <source>
        <dbReference type="ARBA" id="ARBA00004123"/>
    </source>
</evidence>
<feature type="domain" description="Homeobox" evidence="14">
    <location>
        <begin position="201"/>
        <end position="261"/>
    </location>
</feature>
<evidence type="ECO:0000256" key="2">
    <source>
        <dbReference type="ARBA" id="ARBA00022473"/>
    </source>
</evidence>
<evidence type="ECO:0000256" key="13">
    <source>
        <dbReference type="SAM" id="MobiDB-lite"/>
    </source>
</evidence>
<feature type="compositionally biased region" description="Basic and acidic residues" evidence="13">
    <location>
        <begin position="464"/>
        <end position="474"/>
    </location>
</feature>
<dbReference type="SUPFAM" id="SSF46689">
    <property type="entry name" value="Homeodomain-like"/>
    <property type="match status" value="1"/>
</dbReference>
<feature type="compositionally biased region" description="Low complexity" evidence="13">
    <location>
        <begin position="481"/>
        <end position="491"/>
    </location>
</feature>
<name>A0A3M7QTV9_BRAPC</name>
<keyword evidence="16" id="KW-1185">Reference proteome</keyword>
<feature type="compositionally biased region" description="Low complexity" evidence="13">
    <location>
        <begin position="134"/>
        <end position="154"/>
    </location>
</feature>
<gene>
    <name evidence="15" type="ORF">BpHYR1_026514</name>
</gene>
<dbReference type="PROSITE" id="PS50071">
    <property type="entry name" value="HOMEOBOX_2"/>
    <property type="match status" value="1"/>
</dbReference>
<dbReference type="STRING" id="10195.A0A3M7QTV9"/>
<dbReference type="FunFam" id="1.10.10.60:FF:000057">
    <property type="entry name" value="Short stature homeobox 2"/>
    <property type="match status" value="1"/>
</dbReference>
<feature type="compositionally biased region" description="Basic residues" evidence="13">
    <location>
        <begin position="301"/>
        <end position="312"/>
    </location>
</feature>
<comment type="similarity">
    <text evidence="10">Belongs to the paired homeobox family. Unc-4 subfamily.</text>
</comment>
<dbReference type="Gene3D" id="1.10.10.60">
    <property type="entry name" value="Homeodomain-like"/>
    <property type="match status" value="1"/>
</dbReference>
<dbReference type="AlphaFoldDB" id="A0A3M7QTV9"/>
<dbReference type="GO" id="GO:0005634">
    <property type="term" value="C:nucleus"/>
    <property type="evidence" value="ECO:0007669"/>
    <property type="project" value="UniProtKB-SubCell"/>
</dbReference>
<dbReference type="OrthoDB" id="6159439at2759"/>
<keyword evidence="3" id="KW-0221">Differentiation</keyword>
<feature type="compositionally biased region" description="Acidic residues" evidence="13">
    <location>
        <begin position="189"/>
        <end position="200"/>
    </location>
</feature>
<comment type="caution">
    <text evidence="15">The sequence shown here is derived from an EMBL/GenBank/DDBJ whole genome shotgun (WGS) entry which is preliminary data.</text>
</comment>
<keyword evidence="7 11" id="KW-0371">Homeobox</keyword>
<evidence type="ECO:0000313" key="16">
    <source>
        <dbReference type="Proteomes" id="UP000276133"/>
    </source>
</evidence>
<keyword evidence="5" id="KW-0805">Transcription regulation</keyword>
<feature type="compositionally biased region" description="Polar residues" evidence="13">
    <location>
        <begin position="314"/>
        <end position="332"/>
    </location>
</feature>
<dbReference type="InterPro" id="IPR017970">
    <property type="entry name" value="Homeobox_CS"/>
</dbReference>
<dbReference type="Proteomes" id="UP000276133">
    <property type="component" value="Unassembled WGS sequence"/>
</dbReference>
<keyword evidence="6 11" id="KW-0238">DNA-binding</keyword>
<evidence type="ECO:0000256" key="11">
    <source>
        <dbReference type="PROSITE-ProRule" id="PRU00108"/>
    </source>
</evidence>
<dbReference type="EMBL" id="REGN01005118">
    <property type="protein sequence ID" value="RNA14723.1"/>
    <property type="molecule type" value="Genomic_DNA"/>
</dbReference>
<keyword evidence="2" id="KW-0217">Developmental protein</keyword>
<organism evidence="15 16">
    <name type="scientific">Brachionus plicatilis</name>
    <name type="common">Marine rotifer</name>
    <name type="synonym">Brachionus muelleri</name>
    <dbReference type="NCBI Taxonomy" id="10195"/>
    <lineage>
        <taxon>Eukaryota</taxon>
        <taxon>Metazoa</taxon>
        <taxon>Spiralia</taxon>
        <taxon>Gnathifera</taxon>
        <taxon>Rotifera</taxon>
        <taxon>Eurotatoria</taxon>
        <taxon>Monogononta</taxon>
        <taxon>Pseudotrocha</taxon>
        <taxon>Ploima</taxon>
        <taxon>Brachionidae</taxon>
        <taxon>Brachionus</taxon>
    </lineage>
</organism>
<reference evidence="15 16" key="1">
    <citation type="journal article" date="2018" name="Sci. Rep.">
        <title>Genomic signatures of local adaptation to the degree of environmental predictability in rotifers.</title>
        <authorList>
            <person name="Franch-Gras L."/>
            <person name="Hahn C."/>
            <person name="Garcia-Roger E.M."/>
            <person name="Carmona M.J."/>
            <person name="Serra M."/>
            <person name="Gomez A."/>
        </authorList>
    </citation>
    <scope>NUCLEOTIDE SEQUENCE [LARGE SCALE GENOMIC DNA]</scope>
    <source>
        <strain evidence="15">HYR1</strain>
    </source>
</reference>
<feature type="compositionally biased region" description="Low complexity" evidence="13">
    <location>
        <begin position="20"/>
        <end position="35"/>
    </location>
</feature>
<keyword evidence="9 11" id="KW-0539">Nucleus</keyword>
<dbReference type="GO" id="GO:0000981">
    <property type="term" value="F:DNA-binding transcription factor activity, RNA polymerase II-specific"/>
    <property type="evidence" value="ECO:0007669"/>
    <property type="project" value="InterPro"/>
</dbReference>
<keyword evidence="4" id="KW-0524">Neurogenesis</keyword>
<protein>
    <submittedName>
        <fullName evidence="15">Homeobox unc-4-like protein</fullName>
    </submittedName>
</protein>
<accession>A0A3M7QTV9</accession>
<feature type="compositionally biased region" description="Basic and acidic residues" evidence="13">
    <location>
        <begin position="289"/>
        <end position="300"/>
    </location>
</feature>
<dbReference type="InterPro" id="IPR001356">
    <property type="entry name" value="HD"/>
</dbReference>
<evidence type="ECO:0000256" key="4">
    <source>
        <dbReference type="ARBA" id="ARBA00022902"/>
    </source>
</evidence>
<dbReference type="PANTHER" id="PTHR46799:SF1">
    <property type="entry name" value="HOMEOBOX PROTEIN UNC-4 HOMOLOG"/>
    <property type="match status" value="1"/>
</dbReference>
<evidence type="ECO:0000256" key="6">
    <source>
        <dbReference type="ARBA" id="ARBA00023125"/>
    </source>
</evidence>
<evidence type="ECO:0000313" key="15">
    <source>
        <dbReference type="EMBL" id="RNA14723.1"/>
    </source>
</evidence>
<sequence>MELGNFFELTNSNNSTNFLSQSTPSLHNHNLSHNSQHQHHHGMLSLPAALAALSSSSPLHSLMPAFTHTALNQQSASTLNLSHMASLFSASKSFAVNGMAMAAHLSAMASLNAAASATRTKHEASSGTGALTVSPLSSSSSSNCSSSSLSCTSSKARQPKAPVQVQVKAGQSKLDDSTISSADVFNENGPEESDEDEDDEEKRRRSRTNFSSWQLDQLEKAFLDSHYPDVFMREALAMKLDLSESRVQVWFQNRRAKWRKMENTKKGPGRPPHNAHPTTCSGEPIPYEEIERRRAEAEDKKKKKVSAPRLRHCASSTDCSLTDNKQTGDDTTNNSNSNSSRPYAANPFLLNFFNMSSSDAQSAQQQAFEGQGQSGAKNALDIRNLIEEYKEQRSDNHLENFSRSNLKRKLDEHSEENGPECGAEARVKFFSYSIDNILSNDKQNNVINSNDDQSHITHNTHKAQKSEISRDDAKKKRTRTTSDSSRGSSCSEQENKRSHCALFVENHNASFCLDEHQLSPSNQANSQSSADFQFK</sequence>
<feature type="region of interest" description="Disordered" evidence="13">
    <location>
        <begin position="122"/>
        <end position="209"/>
    </location>
</feature>
<dbReference type="GO" id="GO:1990837">
    <property type="term" value="F:sequence-specific double-stranded DNA binding"/>
    <property type="evidence" value="ECO:0007669"/>
    <property type="project" value="TreeGrafter"/>
</dbReference>
<dbReference type="Pfam" id="PF00046">
    <property type="entry name" value="Homeodomain"/>
    <property type="match status" value="1"/>
</dbReference>
<dbReference type="SMART" id="SM00389">
    <property type="entry name" value="HOX"/>
    <property type="match status" value="1"/>
</dbReference>
<proteinExistence type="inferred from homology"/>
<feature type="region of interest" description="Disordered" evidence="13">
    <location>
        <begin position="444"/>
        <end position="492"/>
    </location>
</feature>
<feature type="region of interest" description="Disordered" evidence="13">
    <location>
        <begin position="262"/>
        <end position="343"/>
    </location>
</feature>
<evidence type="ECO:0000256" key="3">
    <source>
        <dbReference type="ARBA" id="ARBA00022782"/>
    </source>
</evidence>
<dbReference type="InterPro" id="IPR009057">
    <property type="entry name" value="Homeodomain-like_sf"/>
</dbReference>
<evidence type="ECO:0000256" key="12">
    <source>
        <dbReference type="RuleBase" id="RU000682"/>
    </source>
</evidence>
<feature type="DNA-binding region" description="Homeobox" evidence="11">
    <location>
        <begin position="203"/>
        <end position="262"/>
    </location>
</feature>
<evidence type="ECO:0000259" key="14">
    <source>
        <dbReference type="PROSITE" id="PS50071"/>
    </source>
</evidence>
<keyword evidence="8" id="KW-0804">Transcription</keyword>
<evidence type="ECO:0000256" key="5">
    <source>
        <dbReference type="ARBA" id="ARBA00023015"/>
    </source>
</evidence>
<comment type="subcellular location">
    <subcellularLocation>
        <location evidence="1 11 12">Nucleus</location>
    </subcellularLocation>
</comment>
<dbReference type="GO" id="GO:0030154">
    <property type="term" value="P:cell differentiation"/>
    <property type="evidence" value="ECO:0007669"/>
    <property type="project" value="UniProtKB-KW"/>
</dbReference>
<evidence type="ECO:0000256" key="10">
    <source>
        <dbReference type="ARBA" id="ARBA00038351"/>
    </source>
</evidence>
<evidence type="ECO:0000256" key="8">
    <source>
        <dbReference type="ARBA" id="ARBA00023163"/>
    </source>
</evidence>
<evidence type="ECO:0000256" key="9">
    <source>
        <dbReference type="ARBA" id="ARBA00023242"/>
    </source>
</evidence>
<dbReference type="GO" id="GO:0007399">
    <property type="term" value="P:nervous system development"/>
    <property type="evidence" value="ECO:0007669"/>
    <property type="project" value="UniProtKB-KW"/>
</dbReference>
<evidence type="ECO:0000256" key="7">
    <source>
        <dbReference type="ARBA" id="ARBA00023155"/>
    </source>
</evidence>